<proteinExistence type="predicted"/>
<keyword evidence="1" id="KW-0175">Coiled coil</keyword>
<dbReference type="Proteomes" id="UP000886595">
    <property type="component" value="Unassembled WGS sequence"/>
</dbReference>
<keyword evidence="3" id="KW-1185">Reference proteome</keyword>
<accession>A0A8X7SHP2</accession>
<comment type="caution">
    <text evidence="2">The sequence shown here is derived from an EMBL/GenBank/DDBJ whole genome shotgun (WGS) entry which is preliminary data.</text>
</comment>
<evidence type="ECO:0000313" key="2">
    <source>
        <dbReference type="EMBL" id="KAG2307249.1"/>
    </source>
</evidence>
<dbReference type="AlphaFoldDB" id="A0A8X7SHP2"/>
<evidence type="ECO:0000256" key="1">
    <source>
        <dbReference type="SAM" id="Coils"/>
    </source>
</evidence>
<dbReference type="EMBL" id="JAAMPC010000006">
    <property type="protein sequence ID" value="KAG2307249.1"/>
    <property type="molecule type" value="Genomic_DNA"/>
</dbReference>
<feature type="coiled-coil region" evidence="1">
    <location>
        <begin position="70"/>
        <end position="118"/>
    </location>
</feature>
<sequence>MSCSSNPNSSYATGNIINFVSNQVLGVHLGRKAKRDKNHLFKWTDESAVEEIHDIKSLFDEKIGHLELQSQRYEDLLRSYNKKIEDLDDALAGLGKEVKEMKELVQGYEGDVKSLKKIVVCGVGMMLVYYYFTM</sequence>
<reference evidence="2 3" key="1">
    <citation type="submission" date="2020-02" db="EMBL/GenBank/DDBJ databases">
        <authorList>
            <person name="Ma Q."/>
            <person name="Huang Y."/>
            <person name="Song X."/>
            <person name="Pei D."/>
        </authorList>
    </citation>
    <scope>NUCLEOTIDE SEQUENCE [LARGE SCALE GENOMIC DNA]</scope>
    <source>
        <strain evidence="2">Sxm20200214</strain>
        <tissue evidence="2">Leaf</tissue>
    </source>
</reference>
<gene>
    <name evidence="2" type="ORF">Bca52824_026997</name>
</gene>
<organism evidence="2 3">
    <name type="scientific">Brassica carinata</name>
    <name type="common">Ethiopian mustard</name>
    <name type="synonym">Abyssinian cabbage</name>
    <dbReference type="NCBI Taxonomy" id="52824"/>
    <lineage>
        <taxon>Eukaryota</taxon>
        <taxon>Viridiplantae</taxon>
        <taxon>Streptophyta</taxon>
        <taxon>Embryophyta</taxon>
        <taxon>Tracheophyta</taxon>
        <taxon>Spermatophyta</taxon>
        <taxon>Magnoliopsida</taxon>
        <taxon>eudicotyledons</taxon>
        <taxon>Gunneridae</taxon>
        <taxon>Pentapetalae</taxon>
        <taxon>rosids</taxon>
        <taxon>malvids</taxon>
        <taxon>Brassicales</taxon>
        <taxon>Brassicaceae</taxon>
        <taxon>Brassiceae</taxon>
        <taxon>Brassica</taxon>
    </lineage>
</organism>
<protein>
    <submittedName>
        <fullName evidence="2">Uncharacterized protein</fullName>
    </submittedName>
</protein>
<evidence type="ECO:0000313" key="3">
    <source>
        <dbReference type="Proteomes" id="UP000886595"/>
    </source>
</evidence>
<name>A0A8X7SHP2_BRACI</name>